<protein>
    <submittedName>
        <fullName evidence="1">Uncharacterized protein</fullName>
    </submittedName>
</protein>
<gene>
    <name evidence="1" type="ORF">BBJK_02289</name>
</gene>
<dbReference type="AlphaFoldDB" id="A0A286TDW1"/>
<organism evidence="1 2">
    <name type="scientific">Bifidobacterium bifidum LMG 13195</name>
    <dbReference type="NCBI Taxonomy" id="1207542"/>
    <lineage>
        <taxon>Bacteria</taxon>
        <taxon>Bacillati</taxon>
        <taxon>Actinomycetota</taxon>
        <taxon>Actinomycetes</taxon>
        <taxon>Bifidobacteriales</taxon>
        <taxon>Bifidobacteriaceae</taxon>
        <taxon>Bifidobacterium</taxon>
    </lineage>
</organism>
<reference evidence="1 2" key="1">
    <citation type="journal article" date="2017" name="Biosci. Biotechnol. Biochem.">
        <title>Identification and characterization of a sulfoglycosidase from Bifidobacterium bifidum implicated in mucin glycan utilization.</title>
        <authorList>
            <person name="Katoh T."/>
            <person name="Maeshibu T."/>
            <person name="Kikkawa K."/>
            <person name="Gotoh A."/>
            <person name="Tomabechi Y."/>
            <person name="Nakamura M."/>
            <person name="Liao W.-H."/>
            <person name="Yamaguchi M."/>
            <person name="Ashida H."/>
            <person name="Yamamoto K."/>
            <person name="Katayama T."/>
        </authorList>
    </citation>
    <scope>NUCLEOTIDE SEQUENCE [LARGE SCALE GENOMIC DNA]</scope>
    <source>
        <strain evidence="1 2">JCM 7004</strain>
    </source>
</reference>
<sequence length="106" mass="11925">MVMPNSTLPPMRHANAAQHMMASWARSRSDCVMGVLSPIGWSITSFMNVTVAYSRCRCDEPWKKCGYVDECMDIHSYPHRRRACAISHDVGDTAILGGLRQRALVR</sequence>
<dbReference type="Proteomes" id="UP000262177">
    <property type="component" value="Chromosome"/>
</dbReference>
<proteinExistence type="predicted"/>
<name>A0A286TDW1_BIFBI</name>
<evidence type="ECO:0000313" key="2">
    <source>
        <dbReference type="Proteomes" id="UP000262177"/>
    </source>
</evidence>
<evidence type="ECO:0000313" key="1">
    <source>
        <dbReference type="EMBL" id="BBA48542.1"/>
    </source>
</evidence>
<dbReference type="EMBL" id="AP018131">
    <property type="protein sequence ID" value="BBA48542.1"/>
    <property type="molecule type" value="Genomic_DNA"/>
</dbReference>
<accession>A0A286TDW1</accession>